<feature type="compositionally biased region" description="Basic and acidic residues" evidence="5">
    <location>
        <begin position="388"/>
        <end position="409"/>
    </location>
</feature>
<protein>
    <submittedName>
        <fullName evidence="8">FUSC family protein</fullName>
    </submittedName>
</protein>
<dbReference type="RefSeq" id="WP_331213501.1">
    <property type="nucleotide sequence ID" value="NZ_JAZGQK010000006.1"/>
</dbReference>
<name>A0ABU7RQ48_9ACTN</name>
<proteinExistence type="predicted"/>
<evidence type="ECO:0000256" key="6">
    <source>
        <dbReference type="SAM" id="Phobius"/>
    </source>
</evidence>
<evidence type="ECO:0000256" key="5">
    <source>
        <dbReference type="SAM" id="MobiDB-lite"/>
    </source>
</evidence>
<keyword evidence="4 6" id="KW-0472">Membrane</keyword>
<keyword evidence="2 6" id="KW-0812">Transmembrane</keyword>
<keyword evidence="3 6" id="KW-1133">Transmembrane helix</keyword>
<dbReference type="EMBL" id="JAZGQK010000006">
    <property type="protein sequence ID" value="MEE6258384.1"/>
    <property type="molecule type" value="Genomic_DNA"/>
</dbReference>
<dbReference type="InterPro" id="IPR049453">
    <property type="entry name" value="Memb_transporter_dom"/>
</dbReference>
<evidence type="ECO:0000256" key="4">
    <source>
        <dbReference type="ARBA" id="ARBA00023136"/>
    </source>
</evidence>
<evidence type="ECO:0000256" key="3">
    <source>
        <dbReference type="ARBA" id="ARBA00022989"/>
    </source>
</evidence>
<feature type="transmembrane region" description="Helical" evidence="6">
    <location>
        <begin position="68"/>
        <end position="87"/>
    </location>
</feature>
<accession>A0ABU7RQ48</accession>
<dbReference type="Pfam" id="PF13515">
    <property type="entry name" value="FUSC_2"/>
    <property type="match status" value="1"/>
</dbReference>
<evidence type="ECO:0000256" key="1">
    <source>
        <dbReference type="ARBA" id="ARBA00004141"/>
    </source>
</evidence>
<organism evidence="8 9">
    <name type="scientific">Plantactinospora sonchi</name>
    <dbReference type="NCBI Taxonomy" id="1544735"/>
    <lineage>
        <taxon>Bacteria</taxon>
        <taxon>Bacillati</taxon>
        <taxon>Actinomycetota</taxon>
        <taxon>Actinomycetes</taxon>
        <taxon>Micromonosporales</taxon>
        <taxon>Micromonosporaceae</taxon>
        <taxon>Plantactinospora</taxon>
    </lineage>
</organism>
<feature type="domain" description="Integral membrane bound transporter" evidence="7">
    <location>
        <begin position="57"/>
        <end position="181"/>
    </location>
</feature>
<feature type="transmembrane region" description="Helical" evidence="6">
    <location>
        <begin position="94"/>
        <end position="113"/>
    </location>
</feature>
<feature type="transmembrane region" description="Helical" evidence="6">
    <location>
        <begin position="43"/>
        <end position="62"/>
    </location>
</feature>
<evidence type="ECO:0000256" key="2">
    <source>
        <dbReference type="ARBA" id="ARBA00022692"/>
    </source>
</evidence>
<keyword evidence="9" id="KW-1185">Reference proteome</keyword>
<reference evidence="8 9" key="1">
    <citation type="submission" date="2024-01" db="EMBL/GenBank/DDBJ databases">
        <title>Genome insights into Plantactinospora sonchi sp. nov.</title>
        <authorList>
            <person name="Wang L."/>
        </authorList>
    </citation>
    <scope>NUCLEOTIDE SEQUENCE [LARGE SCALE GENOMIC DNA]</scope>
    <source>
        <strain evidence="8 9">NEAU-QY2</strain>
    </source>
</reference>
<feature type="region of interest" description="Disordered" evidence="5">
    <location>
        <begin position="384"/>
        <end position="424"/>
    </location>
</feature>
<evidence type="ECO:0000313" key="9">
    <source>
        <dbReference type="Proteomes" id="UP001332243"/>
    </source>
</evidence>
<comment type="caution">
    <text evidence="8">The sequence shown here is derived from an EMBL/GenBank/DDBJ whole genome shotgun (WGS) entry which is preliminary data.</text>
</comment>
<comment type="subcellular location">
    <subcellularLocation>
        <location evidence="1">Membrane</location>
        <topology evidence="1">Multi-pass membrane protein</topology>
    </subcellularLocation>
</comment>
<evidence type="ECO:0000313" key="8">
    <source>
        <dbReference type="EMBL" id="MEE6258384.1"/>
    </source>
</evidence>
<sequence length="424" mass="45091">MTDSGVPPRPPLVALLARLRRYATGARRRGTEETRLRVRQLEIIVVISVQAGLAAALAWWVAHNLLGNPSPVFAPSAAVGTIVTAIGQRSRRTLELLAGVGFGIAVADLMVYALGTGPWQIALIVSVSIGIALGLTGRTGTLVAQVGGTAVLIATLSPSERDLELPRIVDAVTGGVVGLVVVALLLPVNPVRVVDRAAEPVFTLLTTQFREISLALRERDQERARRALDALCGMGPDRDRLRDAISGAAEVVLLAPARWPLRQEFERYTRGIDRLNRVIEGSQELAHRAAVTIECGEPVPRRLPDAIERLADTLAHLHSAGRAGRDLAPVRRRAVVVARLAGRARSAGLDNFGDAIAAQIRISAVDVIRATGCPGGAAVQMVRGAAQRGEHTGRPGAGRDERGRRDGPRAGRLTRGFSPTSPTR</sequence>
<dbReference type="Proteomes" id="UP001332243">
    <property type="component" value="Unassembled WGS sequence"/>
</dbReference>
<evidence type="ECO:0000259" key="7">
    <source>
        <dbReference type="Pfam" id="PF13515"/>
    </source>
</evidence>
<gene>
    <name evidence="8" type="ORF">V1633_07735</name>
</gene>